<name>A0AAE2ZM88_9HYPH</name>
<keyword evidence="2" id="KW-0813">Transport</keyword>
<dbReference type="RefSeq" id="WP_220227915.1">
    <property type="nucleotide sequence ID" value="NZ_JAICBX010000002.1"/>
</dbReference>
<evidence type="ECO:0000313" key="6">
    <source>
        <dbReference type="Proteomes" id="UP001196509"/>
    </source>
</evidence>
<dbReference type="CDD" id="cd13671">
    <property type="entry name" value="PBP2_TRAP_SBP_like_3"/>
    <property type="match status" value="1"/>
</dbReference>
<dbReference type="NCBIfam" id="NF037995">
    <property type="entry name" value="TRAP_S1"/>
    <property type="match status" value="1"/>
</dbReference>
<comment type="caution">
    <text evidence="5">The sequence shown here is derived from an EMBL/GenBank/DDBJ whole genome shotgun (WGS) entry which is preliminary data.</text>
</comment>
<keyword evidence="3 4" id="KW-0732">Signal</keyword>
<dbReference type="InterPro" id="IPR004682">
    <property type="entry name" value="TRAP_DctP"/>
</dbReference>
<dbReference type="PANTHER" id="PTHR33376:SF7">
    <property type="entry name" value="C4-DICARBOXYLATE-BINDING PROTEIN DCTB"/>
    <property type="match status" value="1"/>
</dbReference>
<protein>
    <submittedName>
        <fullName evidence="5">TRAP transporter substrate-binding protein</fullName>
    </submittedName>
</protein>
<dbReference type="Proteomes" id="UP001196509">
    <property type="component" value="Unassembled WGS sequence"/>
</dbReference>
<dbReference type="InterPro" id="IPR006311">
    <property type="entry name" value="TAT_signal"/>
</dbReference>
<dbReference type="EMBL" id="JAICBX010000002">
    <property type="protein sequence ID" value="MBW8637182.1"/>
    <property type="molecule type" value="Genomic_DNA"/>
</dbReference>
<dbReference type="NCBIfam" id="TIGR00787">
    <property type="entry name" value="dctP"/>
    <property type="match status" value="1"/>
</dbReference>
<evidence type="ECO:0000313" key="5">
    <source>
        <dbReference type="EMBL" id="MBW8637182.1"/>
    </source>
</evidence>
<dbReference type="InterPro" id="IPR038404">
    <property type="entry name" value="TRAP_DctP_sf"/>
</dbReference>
<evidence type="ECO:0000256" key="4">
    <source>
        <dbReference type="SAM" id="SignalP"/>
    </source>
</evidence>
<dbReference type="Gene3D" id="3.40.190.170">
    <property type="entry name" value="Bacterial extracellular solute-binding protein, family 7"/>
    <property type="match status" value="1"/>
</dbReference>
<dbReference type="GO" id="GO:0030288">
    <property type="term" value="C:outer membrane-bounded periplasmic space"/>
    <property type="evidence" value="ECO:0007669"/>
    <property type="project" value="InterPro"/>
</dbReference>
<comment type="similarity">
    <text evidence="1">Belongs to the bacterial solute-binding protein 7 family.</text>
</comment>
<evidence type="ECO:0000256" key="1">
    <source>
        <dbReference type="ARBA" id="ARBA00009023"/>
    </source>
</evidence>
<evidence type="ECO:0000256" key="3">
    <source>
        <dbReference type="ARBA" id="ARBA00022729"/>
    </source>
</evidence>
<dbReference type="PROSITE" id="PS51318">
    <property type="entry name" value="TAT"/>
    <property type="match status" value="1"/>
</dbReference>
<accession>A0AAE2ZM88</accession>
<organism evidence="5 6">
    <name type="scientific">Flavimaribacter sediminis</name>
    <dbReference type="NCBI Taxonomy" id="2865987"/>
    <lineage>
        <taxon>Bacteria</taxon>
        <taxon>Pseudomonadati</taxon>
        <taxon>Pseudomonadota</taxon>
        <taxon>Alphaproteobacteria</taxon>
        <taxon>Hyphomicrobiales</taxon>
        <taxon>Rhizobiaceae</taxon>
        <taxon>Flavimaribacter</taxon>
    </lineage>
</organism>
<gene>
    <name evidence="5" type="ORF">K1W69_08285</name>
</gene>
<keyword evidence="6" id="KW-1185">Reference proteome</keyword>
<proteinExistence type="inferred from homology"/>
<sequence length="343" mass="37548">MFRIFRREFTMLAAAAFAGAVAAGSTLAPSEAQADDPVVLKYSAVFPDAGAQANGAKQLGVFLEEYSDGKIDFQFYPSSQLGNKIQSLEGLRNGSIEMTEAAASDLGNFSDLWSIFSVPFLFNSGADAIRVITDPRVAELLNKDAEANGFKIIGWWNLGERSIINSKRPVNTPEDLDGIKIRVMQSPMLAKAITAMGATGVPMAWSEVYTAVQQKTIDGLENSPPVIASNKMYEVAKFYSLTQQFIIPDPQMISLKVFDSLSPELQDAILKAGEASQEDFNAKWEEAMASDMQTLKDNGVEVNEVDKAAFREAVQPLIDEYLSNASPETRELYETIIKVRDEG</sequence>
<dbReference type="SUPFAM" id="SSF53850">
    <property type="entry name" value="Periplasmic binding protein-like II"/>
    <property type="match status" value="1"/>
</dbReference>
<dbReference type="Pfam" id="PF03480">
    <property type="entry name" value="DctP"/>
    <property type="match status" value="1"/>
</dbReference>
<evidence type="ECO:0000256" key="2">
    <source>
        <dbReference type="ARBA" id="ARBA00022448"/>
    </source>
</evidence>
<dbReference type="InterPro" id="IPR018389">
    <property type="entry name" value="DctP_fam"/>
</dbReference>
<dbReference type="PANTHER" id="PTHR33376">
    <property type="match status" value="1"/>
</dbReference>
<feature type="chain" id="PRO_5041908870" evidence="4">
    <location>
        <begin position="35"/>
        <end position="343"/>
    </location>
</feature>
<dbReference type="GO" id="GO:0055085">
    <property type="term" value="P:transmembrane transport"/>
    <property type="evidence" value="ECO:0007669"/>
    <property type="project" value="InterPro"/>
</dbReference>
<dbReference type="AlphaFoldDB" id="A0AAE2ZM88"/>
<feature type="signal peptide" evidence="4">
    <location>
        <begin position="1"/>
        <end position="34"/>
    </location>
</feature>
<dbReference type="PIRSF" id="PIRSF006470">
    <property type="entry name" value="DctB"/>
    <property type="match status" value="1"/>
</dbReference>
<reference evidence="5" key="1">
    <citation type="submission" date="2021-08" db="EMBL/GenBank/DDBJ databases">
        <title>Hoeflea bacterium WL0058 sp. nov., isolated from the sediment.</title>
        <authorList>
            <person name="Wang L."/>
            <person name="Zhang D."/>
        </authorList>
    </citation>
    <scope>NUCLEOTIDE SEQUENCE</scope>
    <source>
        <strain evidence="5">WL0058</strain>
    </source>
</reference>